<gene>
    <name evidence="2" type="ORF">SAMN02745973_01136</name>
</gene>
<proteinExistence type="predicted"/>
<evidence type="ECO:0000259" key="1">
    <source>
        <dbReference type="SMART" id="SM00849"/>
    </source>
</evidence>
<sequence length="298" mass="34967">MNIQKIKGNTFCIDTQMADIPFYKIENKRIILLDTGVRNQREELENLFKKNHFKVAGILCSHPHVDHIGNVAYFKEKYHCQVAMPAGEAWACRSFSNFKIYNNIHAPLSIVKKHYGHLIFDIDKLILEQQNIINICGIPFSIIHTPGHSPDHISMITPDNVLYIGDALISSEVMKGAKMPYAFNLKEDLESKRKLYNLSCSNYIIAHKGIYEDISKLIDKNIEFYQYRAKRIEDFIGEKVDWEKIFERVVERFHIHITSIFKHDVIERMLKSYLDYLVEMEKIEIILEDGKIKYKKRI</sequence>
<dbReference type="AlphaFoldDB" id="A0A1T4LYH3"/>
<reference evidence="2 3" key="1">
    <citation type="submission" date="2017-02" db="EMBL/GenBank/DDBJ databases">
        <authorList>
            <person name="Peterson S.W."/>
        </authorList>
    </citation>
    <scope>NUCLEOTIDE SEQUENCE [LARGE SCALE GENOMIC DNA]</scope>
    <source>
        <strain evidence="2 3">DSM 15102</strain>
    </source>
</reference>
<dbReference type="Proteomes" id="UP000196365">
    <property type="component" value="Unassembled WGS sequence"/>
</dbReference>
<evidence type="ECO:0000313" key="3">
    <source>
        <dbReference type="Proteomes" id="UP000196365"/>
    </source>
</evidence>
<dbReference type="RefSeq" id="WP_087678583.1">
    <property type="nucleotide sequence ID" value="NZ_FUWV01000005.1"/>
</dbReference>
<dbReference type="OrthoDB" id="9802248at2"/>
<feature type="domain" description="Metallo-beta-lactamase" evidence="1">
    <location>
        <begin position="19"/>
        <end position="207"/>
    </location>
</feature>
<dbReference type="InterPro" id="IPR050662">
    <property type="entry name" value="Sec-metab_biosynth-thioest"/>
</dbReference>
<dbReference type="Pfam" id="PF00753">
    <property type="entry name" value="Lactamase_B"/>
    <property type="match status" value="1"/>
</dbReference>
<keyword evidence="3" id="KW-1185">Reference proteome</keyword>
<accession>A0A1T4LYH3</accession>
<dbReference type="PANTHER" id="PTHR23131">
    <property type="entry name" value="ENDORIBONUCLEASE LACTB2"/>
    <property type="match status" value="1"/>
</dbReference>
<dbReference type="SUPFAM" id="SSF56281">
    <property type="entry name" value="Metallo-hydrolase/oxidoreductase"/>
    <property type="match status" value="1"/>
</dbReference>
<dbReference type="SMART" id="SM00849">
    <property type="entry name" value="Lactamase_B"/>
    <property type="match status" value="1"/>
</dbReference>
<organism evidence="2 3">
    <name type="scientific">Garciella nitratireducens DSM 15102</name>
    <dbReference type="NCBI Taxonomy" id="1121911"/>
    <lineage>
        <taxon>Bacteria</taxon>
        <taxon>Bacillati</taxon>
        <taxon>Bacillota</taxon>
        <taxon>Clostridia</taxon>
        <taxon>Eubacteriales</taxon>
        <taxon>Eubacteriaceae</taxon>
        <taxon>Garciella</taxon>
    </lineage>
</organism>
<dbReference type="InterPro" id="IPR001279">
    <property type="entry name" value="Metallo-B-lactamas"/>
</dbReference>
<evidence type="ECO:0000313" key="2">
    <source>
        <dbReference type="EMBL" id="SJZ59712.1"/>
    </source>
</evidence>
<dbReference type="Gene3D" id="3.60.15.10">
    <property type="entry name" value="Ribonuclease Z/Hydroxyacylglutathione hydrolase-like"/>
    <property type="match status" value="1"/>
</dbReference>
<dbReference type="EMBL" id="FUWV01000005">
    <property type="protein sequence ID" value="SJZ59712.1"/>
    <property type="molecule type" value="Genomic_DNA"/>
</dbReference>
<dbReference type="InterPro" id="IPR036866">
    <property type="entry name" value="RibonucZ/Hydroxyglut_hydro"/>
</dbReference>
<name>A0A1T4LYH3_9FIRM</name>
<protein>
    <submittedName>
        <fullName evidence="2">Glyoxylase, beta-lactamase superfamily II</fullName>
    </submittedName>
</protein>